<gene>
    <name evidence="2" type="ORF">A606_01675</name>
</gene>
<proteinExistence type="predicted"/>
<dbReference type="KEGG" id="cter:A606_01675"/>
<dbReference type="EMBL" id="CP003696">
    <property type="protein sequence ID" value="AGP29990.1"/>
    <property type="molecule type" value="Genomic_DNA"/>
</dbReference>
<name>S4XEG7_9CORY</name>
<dbReference type="GO" id="GO:0019239">
    <property type="term" value="F:deaminase activity"/>
    <property type="evidence" value="ECO:0007669"/>
    <property type="project" value="TreeGrafter"/>
</dbReference>
<dbReference type="InterPro" id="IPR006175">
    <property type="entry name" value="YjgF/YER057c/UK114"/>
</dbReference>
<organism evidence="2 3">
    <name type="scientific">Corynebacterium terpenotabidum Y-11</name>
    <dbReference type="NCBI Taxonomy" id="1200352"/>
    <lineage>
        <taxon>Bacteria</taxon>
        <taxon>Bacillati</taxon>
        <taxon>Actinomycetota</taxon>
        <taxon>Actinomycetes</taxon>
        <taxon>Mycobacteriales</taxon>
        <taxon>Corynebacteriaceae</taxon>
        <taxon>Corynebacterium</taxon>
    </lineage>
</organism>
<dbReference type="STRING" id="1200352.A606_01675"/>
<feature type="compositionally biased region" description="Low complexity" evidence="1">
    <location>
        <begin position="159"/>
        <end position="169"/>
    </location>
</feature>
<dbReference type="HOGENOM" id="CLU_1010883_0_0_11"/>
<dbReference type="eggNOG" id="COG0251">
    <property type="taxonomic scope" value="Bacteria"/>
</dbReference>
<evidence type="ECO:0000313" key="2">
    <source>
        <dbReference type="EMBL" id="AGP29990.1"/>
    </source>
</evidence>
<accession>S4XEG7</accession>
<dbReference type="Proteomes" id="UP000014809">
    <property type="component" value="Chromosome"/>
</dbReference>
<feature type="compositionally biased region" description="Polar residues" evidence="1">
    <location>
        <begin position="184"/>
        <end position="208"/>
    </location>
</feature>
<dbReference type="PATRIC" id="fig|1200352.3.peg.336"/>
<keyword evidence="3" id="KW-1185">Reference proteome</keyword>
<dbReference type="PANTHER" id="PTHR11803">
    <property type="entry name" value="2-IMINOBUTANOATE/2-IMINOPROPANOATE DEAMINASE RIDA"/>
    <property type="match status" value="1"/>
</dbReference>
<protein>
    <submittedName>
        <fullName evidence="2">Uncharacterized protein</fullName>
    </submittedName>
</protein>
<dbReference type="InterPro" id="IPR035959">
    <property type="entry name" value="RutC-like_sf"/>
</dbReference>
<dbReference type="SUPFAM" id="SSF55298">
    <property type="entry name" value="YjgF-like"/>
    <property type="match status" value="1"/>
</dbReference>
<feature type="region of interest" description="Disordered" evidence="1">
    <location>
        <begin position="155"/>
        <end position="227"/>
    </location>
</feature>
<evidence type="ECO:0000313" key="3">
    <source>
        <dbReference type="Proteomes" id="UP000014809"/>
    </source>
</evidence>
<dbReference type="GO" id="GO:0005829">
    <property type="term" value="C:cytosol"/>
    <property type="evidence" value="ECO:0007669"/>
    <property type="project" value="TreeGrafter"/>
</dbReference>
<reference evidence="2 3" key="1">
    <citation type="submission" date="2012-06" db="EMBL/GenBank/DDBJ databases">
        <title>Complete genome sequence of Corynebacterium terpenotabidum Y-11 (=DSM 44721).</title>
        <authorList>
            <person name="Ruckert C."/>
            <person name="Albersmeier A."/>
            <person name="Al-Dilaimi A."/>
            <person name="Szczepanowski R."/>
            <person name="Kalinowski J."/>
        </authorList>
    </citation>
    <scope>NUCLEOTIDE SEQUENCE [LARGE SCALE GENOMIC DNA]</scope>
    <source>
        <strain evidence="2 3">Y-11</strain>
    </source>
</reference>
<dbReference type="PANTHER" id="PTHR11803:SF59">
    <property type="entry name" value="ENDORIBONUCLEASE"/>
    <property type="match status" value="1"/>
</dbReference>
<sequence>MTAVLTGTTLLFSATACTEDAVFSSSVGDETDPAAAGISIPADASIYRSSALGPDRLNVAAEDGSPMSFVDPALLDDDGNLPDGMTITEAQSLQVLEKIEALLADRKLKLYEVATVRVYLAADGEDGVDFEGWQRAYRRYFANIDRDTGRSLLTEPVETTALSSSTAASDSERPQEEDRDADASDTSGTSGSAEPSENPETSATSTRAPVTVSEIYPGTENRTRPTLVTVGVAEQPVEGWLVQVEIEAVHGKD</sequence>
<evidence type="ECO:0000256" key="1">
    <source>
        <dbReference type="SAM" id="MobiDB-lite"/>
    </source>
</evidence>
<dbReference type="AlphaFoldDB" id="S4XEG7"/>
<dbReference type="Gene3D" id="3.30.1330.40">
    <property type="entry name" value="RutC-like"/>
    <property type="match status" value="1"/>
</dbReference>